<feature type="site" description="Important for catalytic activity" evidence="7">
    <location>
        <position position="242"/>
    </location>
</feature>
<dbReference type="PANTHER" id="PTHR22748">
    <property type="entry name" value="AP ENDONUCLEASE"/>
    <property type="match status" value="1"/>
</dbReference>
<dbReference type="InterPro" id="IPR004808">
    <property type="entry name" value="AP_endonuc_1"/>
</dbReference>
<feature type="active site" description="Proton acceptor" evidence="5">
    <location>
        <position position="268"/>
    </location>
</feature>
<feature type="domain" description="Endonuclease/exonuclease/phosphatase" evidence="8">
    <location>
        <begin position="23"/>
        <end position="268"/>
    </location>
</feature>
<dbReference type="InterPro" id="IPR036691">
    <property type="entry name" value="Endo/exonu/phosph_ase_sf"/>
</dbReference>
<dbReference type="GO" id="GO:0016829">
    <property type="term" value="F:lyase activity"/>
    <property type="evidence" value="ECO:0007669"/>
    <property type="project" value="UniProtKB-KW"/>
</dbReference>
<evidence type="ECO:0000256" key="6">
    <source>
        <dbReference type="PIRSR" id="PIRSR604808-2"/>
    </source>
</evidence>
<feature type="binding site" evidence="6">
    <location>
        <position position="267"/>
    </location>
    <ligand>
        <name>Mg(2+)</name>
        <dbReference type="ChEBI" id="CHEBI:18420"/>
        <label>1</label>
    </ligand>
</feature>
<dbReference type="Pfam" id="PF03372">
    <property type="entry name" value="Exo_endo_phos"/>
    <property type="match status" value="1"/>
</dbReference>
<dbReference type="GO" id="GO:0008081">
    <property type="term" value="F:phosphoric diester hydrolase activity"/>
    <property type="evidence" value="ECO:0007669"/>
    <property type="project" value="TreeGrafter"/>
</dbReference>
<dbReference type="SUPFAM" id="SSF56219">
    <property type="entry name" value="DNase I-like"/>
    <property type="match status" value="1"/>
</dbReference>
<feature type="site" description="Transition state stabilizer" evidence="7">
    <location>
        <position position="170"/>
    </location>
</feature>
<dbReference type="PROSITE" id="PS00726">
    <property type="entry name" value="AP_NUCLEASE_F1_1"/>
    <property type="match status" value="1"/>
</dbReference>
<keyword evidence="4 6" id="KW-0460">Magnesium</keyword>
<feature type="site" description="Interaction with DNA substrate" evidence="7">
    <location>
        <position position="268"/>
    </location>
</feature>
<feature type="binding site" evidence="6">
    <location>
        <position position="168"/>
    </location>
    <ligand>
        <name>Mg(2+)</name>
        <dbReference type="ChEBI" id="CHEBI:18420"/>
        <label>1</label>
    </ligand>
</feature>
<keyword evidence="9" id="KW-0456">Lyase</keyword>
<evidence type="ECO:0000256" key="3">
    <source>
        <dbReference type="ARBA" id="ARBA00022801"/>
    </source>
</evidence>
<proteinExistence type="inferred from homology"/>
<comment type="cofactor">
    <cofactor evidence="6">
        <name>Mg(2+)</name>
        <dbReference type="ChEBI" id="CHEBI:18420"/>
    </cofactor>
    <cofactor evidence="6">
        <name>Mn(2+)</name>
        <dbReference type="ChEBI" id="CHEBI:29035"/>
    </cofactor>
    <text evidence="6">Probably binds two magnesium or manganese ions per subunit.</text>
</comment>
<feature type="active site" description="Proton donor/acceptor" evidence="5">
    <location>
        <position position="168"/>
    </location>
</feature>
<feature type="binding site" evidence="6">
    <location>
        <position position="26"/>
    </location>
    <ligand>
        <name>Mg(2+)</name>
        <dbReference type="ChEBI" id="CHEBI:18420"/>
        <label>1</label>
    </ligand>
</feature>
<dbReference type="GO" id="GO:0008311">
    <property type="term" value="F:double-stranded DNA 3'-5' DNA exonuclease activity"/>
    <property type="evidence" value="ECO:0007669"/>
    <property type="project" value="TreeGrafter"/>
</dbReference>
<dbReference type="EMBL" id="KT982359">
    <property type="protein sequence ID" value="AOR51066.1"/>
    <property type="molecule type" value="Genomic_DNA"/>
</dbReference>
<dbReference type="InterPro" id="IPR020847">
    <property type="entry name" value="AP_endonuclease_F1_BS"/>
</dbReference>
<accession>A0A1C9U4K1</accession>
<keyword evidence="3" id="KW-0378">Hydrolase</keyword>
<dbReference type="FunFam" id="3.60.10.10:FF:000026">
    <property type="entry name" value="Exodeoxyribonuclease III"/>
    <property type="match status" value="1"/>
</dbReference>
<name>A0A1C9U4K1_9BACT</name>
<feature type="active site" evidence="5">
    <location>
        <position position="128"/>
    </location>
</feature>
<evidence type="ECO:0000259" key="8">
    <source>
        <dbReference type="Pfam" id="PF03372"/>
    </source>
</evidence>
<organism evidence="9">
    <name type="scientific">uncultured bacterium pAP3</name>
    <dbReference type="NCBI Taxonomy" id="1781154"/>
    <lineage>
        <taxon>Bacteria</taxon>
        <taxon>environmental samples</taxon>
    </lineage>
</organism>
<evidence type="ECO:0000313" key="9">
    <source>
        <dbReference type="EMBL" id="AOR51066.1"/>
    </source>
</evidence>
<dbReference type="GO" id="GO:0046872">
    <property type="term" value="F:metal ion binding"/>
    <property type="evidence" value="ECO:0007669"/>
    <property type="project" value="UniProtKB-KW"/>
</dbReference>
<dbReference type="NCBIfam" id="TIGR00633">
    <property type="entry name" value="xth"/>
    <property type="match status" value="1"/>
</dbReference>
<dbReference type="AlphaFoldDB" id="A0A1C9U4K1"/>
<evidence type="ECO:0000256" key="7">
    <source>
        <dbReference type="PIRSR" id="PIRSR604808-3"/>
    </source>
</evidence>
<dbReference type="GO" id="GO:0006284">
    <property type="term" value="P:base-excision repair"/>
    <property type="evidence" value="ECO:0007669"/>
    <property type="project" value="TreeGrafter"/>
</dbReference>
<dbReference type="GO" id="GO:0003906">
    <property type="term" value="F:DNA-(apurinic or apyrimidinic site) endonuclease activity"/>
    <property type="evidence" value="ECO:0007669"/>
    <property type="project" value="TreeGrafter"/>
</dbReference>
<feature type="binding site" evidence="6">
    <location>
        <position position="170"/>
    </location>
    <ligand>
        <name>Mg(2+)</name>
        <dbReference type="ChEBI" id="CHEBI:18420"/>
        <label>1</label>
    </ligand>
</feature>
<dbReference type="NCBIfam" id="TIGR00195">
    <property type="entry name" value="exoDNase_III"/>
    <property type="match status" value="1"/>
</dbReference>
<evidence type="ECO:0000256" key="5">
    <source>
        <dbReference type="PIRSR" id="PIRSR604808-1"/>
    </source>
</evidence>
<keyword evidence="2 6" id="KW-0479">Metal-binding</keyword>
<evidence type="ECO:0000256" key="4">
    <source>
        <dbReference type="ARBA" id="ARBA00022842"/>
    </source>
</evidence>
<keyword evidence="6" id="KW-0464">Manganese</keyword>
<dbReference type="InterPro" id="IPR005135">
    <property type="entry name" value="Endo/exonuclease/phosphatase"/>
</dbReference>
<reference evidence="9" key="1">
    <citation type="journal article" date="2016" name="Sci. Rep.">
        <title>Triclosan Resistome from Metagenome Reveals Diverse Enoyl Acyl Carrier Protein Reductases and Selective Enrichment of Triclosan Resistance Genes.</title>
        <authorList>
            <person name="Khan R."/>
            <person name="Kong H.G."/>
            <person name="Jung Y.H."/>
            <person name="Choi J."/>
            <person name="Baek K.Y."/>
            <person name="Hwang E.C."/>
            <person name="Lee S.W."/>
        </authorList>
    </citation>
    <scope>NUCLEOTIDE SEQUENCE</scope>
</reference>
<dbReference type="PANTHER" id="PTHR22748:SF6">
    <property type="entry name" value="DNA-(APURINIC OR APYRIMIDINIC SITE) ENDONUCLEASE"/>
    <property type="match status" value="1"/>
</dbReference>
<comment type="similarity">
    <text evidence="1">Belongs to the DNA repair enzymes AP/ExoA family.</text>
</comment>
<evidence type="ECO:0000256" key="2">
    <source>
        <dbReference type="ARBA" id="ARBA00022723"/>
    </source>
</evidence>
<dbReference type="Gene3D" id="3.60.10.10">
    <property type="entry name" value="Endonuclease/exonuclease/phosphatase"/>
    <property type="match status" value="1"/>
</dbReference>
<dbReference type="GO" id="GO:0003677">
    <property type="term" value="F:DNA binding"/>
    <property type="evidence" value="ECO:0007669"/>
    <property type="project" value="InterPro"/>
</dbReference>
<dbReference type="CDD" id="cd10281">
    <property type="entry name" value="Nape_like_AP-endo"/>
    <property type="match status" value="1"/>
</dbReference>
<sequence>MRSLAASAYSTGRTSDASPMRIATLNCNGIRSAAKKGLFDWLPRAKADFLCLQEIKAQMSDLEGDAVFAPRGWHAHFNHAQKKGYAGTGIFSRAAPDAVLDKLGEKEFDDEGRYLELRYDRLSVVSLYVPSGSAGPERQASKDRFLALFLPVLGDWIKSGRDYVICGDWNIAHTNKDLKNWRSNQKNSGFLPHERAWLDRVFGELGWVDGYRALHPDTEGEAYTWWSNRGQAYANNVGWRIDYQVITPSLRSRLKAASVYKDTRFSDHAPLTLDYAL</sequence>
<feature type="binding site" evidence="6">
    <location>
        <position position="54"/>
    </location>
    <ligand>
        <name>Mg(2+)</name>
        <dbReference type="ChEBI" id="CHEBI:18420"/>
        <label>1</label>
    </ligand>
</feature>
<protein>
    <submittedName>
        <fullName evidence="9">DNA-(Apurinic or apyrimidinic site) lyase</fullName>
    </submittedName>
</protein>
<evidence type="ECO:0000256" key="1">
    <source>
        <dbReference type="ARBA" id="ARBA00007092"/>
    </source>
</evidence>
<feature type="binding site" evidence="6">
    <location>
        <position position="268"/>
    </location>
    <ligand>
        <name>Mg(2+)</name>
        <dbReference type="ChEBI" id="CHEBI:18420"/>
        <label>1</label>
    </ligand>
</feature>
<dbReference type="PROSITE" id="PS51435">
    <property type="entry name" value="AP_NUCLEASE_F1_4"/>
    <property type="match status" value="1"/>
</dbReference>